<dbReference type="InterPro" id="IPR000569">
    <property type="entry name" value="HECT_dom"/>
</dbReference>
<dbReference type="Gene3D" id="3.10.20.90">
    <property type="entry name" value="Phosphatidylinositol 3-kinase Catalytic Subunit, Chain A, domain 1"/>
    <property type="match status" value="1"/>
</dbReference>
<proteinExistence type="predicted"/>
<reference evidence="5" key="1">
    <citation type="journal article" date="2010" name="Nature">
        <title>The Amphimedon queenslandica genome and the evolution of animal complexity.</title>
        <authorList>
            <person name="Srivastava M."/>
            <person name="Simakov O."/>
            <person name="Chapman J."/>
            <person name="Fahey B."/>
            <person name="Gauthier M.E."/>
            <person name="Mitros T."/>
            <person name="Richards G.S."/>
            <person name="Conaco C."/>
            <person name="Dacre M."/>
            <person name="Hellsten U."/>
            <person name="Larroux C."/>
            <person name="Putnam N.H."/>
            <person name="Stanke M."/>
            <person name="Adamska M."/>
            <person name="Darling A."/>
            <person name="Degnan S.M."/>
            <person name="Oakley T.H."/>
            <person name="Plachetzki D.C."/>
            <person name="Zhai Y."/>
            <person name="Adamski M."/>
            <person name="Calcino A."/>
            <person name="Cummins S.F."/>
            <person name="Goodstein D.M."/>
            <person name="Harris C."/>
            <person name="Jackson D.J."/>
            <person name="Leys S.P."/>
            <person name="Shu S."/>
            <person name="Woodcroft B.J."/>
            <person name="Vervoort M."/>
            <person name="Kosik K.S."/>
            <person name="Manning G."/>
            <person name="Degnan B.M."/>
            <person name="Rokhsar D.S."/>
        </authorList>
    </citation>
    <scope>NUCLEOTIDE SEQUENCE [LARGE SCALE GENOMIC DNA]</scope>
</reference>
<gene>
    <name evidence="4" type="primary">109582321</name>
</gene>
<reference evidence="4" key="2">
    <citation type="submission" date="2017-05" db="UniProtKB">
        <authorList>
            <consortium name="EnsemblMetazoa"/>
        </authorList>
    </citation>
    <scope>IDENTIFICATION</scope>
</reference>
<dbReference type="Proteomes" id="UP000007879">
    <property type="component" value="Unassembled WGS sequence"/>
</dbReference>
<evidence type="ECO:0000256" key="1">
    <source>
        <dbReference type="ARBA" id="ARBA00022786"/>
    </source>
</evidence>
<dbReference type="InParanoid" id="A0A1X7UTC2"/>
<evidence type="ECO:0000313" key="5">
    <source>
        <dbReference type="Proteomes" id="UP000007879"/>
    </source>
</evidence>
<dbReference type="AlphaFoldDB" id="A0A1X7UTC2"/>
<dbReference type="SUPFAM" id="SSF54236">
    <property type="entry name" value="Ubiquitin-like"/>
    <property type="match status" value="1"/>
</dbReference>
<organism evidence="4">
    <name type="scientific">Amphimedon queenslandica</name>
    <name type="common">Sponge</name>
    <dbReference type="NCBI Taxonomy" id="400682"/>
    <lineage>
        <taxon>Eukaryota</taxon>
        <taxon>Metazoa</taxon>
        <taxon>Porifera</taxon>
        <taxon>Demospongiae</taxon>
        <taxon>Heteroscleromorpha</taxon>
        <taxon>Haplosclerida</taxon>
        <taxon>Niphatidae</taxon>
        <taxon>Amphimedon</taxon>
    </lineage>
</organism>
<dbReference type="PROSITE" id="PS50033">
    <property type="entry name" value="UBX"/>
    <property type="match status" value="1"/>
</dbReference>
<dbReference type="eggNOG" id="ENOG502SS3B">
    <property type="taxonomic scope" value="Eukaryota"/>
</dbReference>
<dbReference type="InterPro" id="IPR035983">
    <property type="entry name" value="Hect_E3_ubiquitin_ligase"/>
</dbReference>
<feature type="domain" description="UBX" evidence="3">
    <location>
        <begin position="373"/>
        <end position="449"/>
    </location>
</feature>
<keyword evidence="1" id="KW-0833">Ubl conjugation pathway</keyword>
<protein>
    <recommendedName>
        <fullName evidence="3">UBX domain-containing protein</fullName>
    </recommendedName>
</protein>
<dbReference type="Gene3D" id="3.30.2410.10">
    <property type="entry name" value="Hect, E3 ligase catalytic domain"/>
    <property type="match status" value="1"/>
</dbReference>
<evidence type="ECO:0000256" key="2">
    <source>
        <dbReference type="SAM" id="MobiDB-lite"/>
    </source>
</evidence>
<dbReference type="SUPFAM" id="SSF56204">
    <property type="entry name" value="Hect, E3 ligase catalytic domain"/>
    <property type="match status" value="1"/>
</dbReference>
<feature type="region of interest" description="Disordered" evidence="2">
    <location>
        <begin position="268"/>
        <end position="292"/>
    </location>
</feature>
<dbReference type="Pfam" id="PF00632">
    <property type="entry name" value="HECT"/>
    <property type="match status" value="1"/>
</dbReference>
<dbReference type="Pfam" id="PF00789">
    <property type="entry name" value="UBX"/>
    <property type="match status" value="1"/>
</dbReference>
<keyword evidence="5" id="KW-1185">Reference proteome</keyword>
<dbReference type="EnsemblMetazoa" id="Aqu2.1.30764_001">
    <property type="protein sequence ID" value="Aqu2.1.30764_001"/>
    <property type="gene ID" value="Aqu2.1.30764"/>
</dbReference>
<dbReference type="SMART" id="SM00166">
    <property type="entry name" value="UBX"/>
    <property type="match status" value="1"/>
</dbReference>
<name>A0A1X7UTC2_AMPQE</name>
<dbReference type="InterPro" id="IPR029071">
    <property type="entry name" value="Ubiquitin-like_domsf"/>
</dbReference>
<dbReference type="GO" id="GO:0004842">
    <property type="term" value="F:ubiquitin-protein transferase activity"/>
    <property type="evidence" value="ECO:0007669"/>
    <property type="project" value="InterPro"/>
</dbReference>
<dbReference type="CDD" id="cd01767">
    <property type="entry name" value="UBX"/>
    <property type="match status" value="1"/>
</dbReference>
<dbReference type="OrthoDB" id="5967625at2759"/>
<accession>A0A1X7UTC2</accession>
<dbReference type="EnsemblMetazoa" id="XM_019996988.1">
    <property type="protein sequence ID" value="XP_019852547.1"/>
    <property type="gene ID" value="LOC109582321"/>
</dbReference>
<evidence type="ECO:0000313" key="4">
    <source>
        <dbReference type="EnsemblMetazoa" id="Aqu2.1.30764_001"/>
    </source>
</evidence>
<evidence type="ECO:0000259" key="3">
    <source>
        <dbReference type="PROSITE" id="PS50033"/>
    </source>
</evidence>
<sequence>MEVLLEYGSSKREFKLSKDEDVFQALEVAFQQFEPGLSFGISQQRDVKPTHFLQRYLEKWRDYIDVSHKGEISNGDKIRAVVRTEKDEKNEKNVSQVLKRGSGACVGIKKPTESDSKVLRSLFPVLSASRSFQMKRKFNPLDDCVVSKQKQKKKATRIKPRNVMVVLMTEGDTSVPRGNKRKSMAQNGFIKQCELLRDMSRVEVENKLIKLFSEKISTKNAGVKFLIPDPKLHIVRETGDKELDGNDTIELAGQGSLYIRIENRSKDENREVMKPDDVDDDDSDLPKVKWKKIENEEDETDKVVDLTSEDDTELTQESLEDWRKLRREQELQYEESLRVDQQKAQQQANDSDKVKRREEEKTKLQLYFSERTLPHVAVKLAVKLQDGTKIHGSFSADDSMKLVYQYVYAHTEVKTSFKLCTGAVPMEVLQPDEKSLAQYDLRASSLLLLEETPSNDDDKWIDELTHCKEAEIIQEVKGNISCTDILMKEENTRKEFVKTFRTPSKELYTVARSSLFDDVISLYKEYPGITNECPLEMKLKDELAVDLGGVSKDIVSGFWQEAYERLFDGSISFVPAVRPHVEFSLFEVLGKILSHGYFCTGFLPTQISFPTLAAMILGCQVQISPSILLESLFDYVSDVDRSVLSTALQFSKDNPNLKFPSQILDSLLNVFSHFQCRRVPDPLSLRLTLVDIARFVFLTNPMSAINAVNLAIPQSHVPFWKSKSISDLYKLYLALTATPFKVLSLLAEPKFLNASQETVFGYLQQFIGNMTRDQVKMFLRFVTGSSVCSTKEIEVQFNSLSGVARRPITHTCSNILELSMTYHSYSEFAKEFRLVMSDETYSWIMDGL</sequence>
<dbReference type="KEGG" id="aqu:109582321"/>
<dbReference type="InterPro" id="IPR001012">
    <property type="entry name" value="UBX_dom"/>
</dbReference>
<feature type="region of interest" description="Disordered" evidence="2">
    <location>
        <begin position="334"/>
        <end position="357"/>
    </location>
</feature>